<evidence type="ECO:0000313" key="3">
    <source>
        <dbReference type="Proteomes" id="UP000070138"/>
    </source>
</evidence>
<keyword evidence="3" id="KW-1185">Reference proteome</keyword>
<dbReference type="RefSeq" id="WP_062622056.1">
    <property type="nucleotide sequence ID" value="NZ_JRWG01000004.1"/>
</dbReference>
<feature type="domain" description="NAD-dependent epimerase/dehydratase" evidence="1">
    <location>
        <begin position="2"/>
        <end position="236"/>
    </location>
</feature>
<dbReference type="InterPro" id="IPR036291">
    <property type="entry name" value="NAD(P)-bd_dom_sf"/>
</dbReference>
<organism evidence="2 3">
    <name type="scientific">Aequorivita aquimaris</name>
    <dbReference type="NCBI Taxonomy" id="1548749"/>
    <lineage>
        <taxon>Bacteria</taxon>
        <taxon>Pseudomonadati</taxon>
        <taxon>Bacteroidota</taxon>
        <taxon>Flavobacteriia</taxon>
        <taxon>Flavobacteriales</taxon>
        <taxon>Flavobacteriaceae</taxon>
        <taxon>Aequorivita</taxon>
    </lineage>
</organism>
<dbReference type="AlphaFoldDB" id="A0A137RI30"/>
<accession>A0A137RI30</accession>
<dbReference type="OrthoDB" id="596910at2"/>
<name>A0A137RI30_9FLAO</name>
<dbReference type="STRING" id="1548749.LS48_08765"/>
<dbReference type="InterPro" id="IPR001509">
    <property type="entry name" value="Epimerase_deHydtase"/>
</dbReference>
<reference evidence="3" key="1">
    <citation type="submission" date="2014-10" db="EMBL/GenBank/DDBJ databases">
        <title>Genome sequencing of Vitellibacter sp. D-24.</title>
        <authorList>
            <person name="Thevarajoo S."/>
            <person name="Selvaratnam C."/>
            <person name="Goh K.M."/>
            <person name="Chong C.S."/>
        </authorList>
    </citation>
    <scope>NUCLEOTIDE SEQUENCE [LARGE SCALE GENOMIC DNA]</scope>
    <source>
        <strain evidence="3">D-24</strain>
    </source>
</reference>
<protein>
    <submittedName>
        <fullName evidence="2">NAD-dependent epimerase</fullName>
    </submittedName>
</protein>
<dbReference type="Pfam" id="PF01370">
    <property type="entry name" value="Epimerase"/>
    <property type="match status" value="1"/>
</dbReference>
<sequence>MILVTGGTGLVGSHLLYFLLKENGNVRAIHRKDSDVAAVKKVFALYTAEVDSLYNKIEWVEANITDIPALTEAFKGITEVYHCAAFINFDPSKYKILKKANVEGTANVVNLCLANSIKKICYVSSVATLGSNLKGELISEETPWNADEKNNVYAITKYGAEMEVWRGTQEGLDAVIVNPGIILGTSPDGGGSGIIISLGKSGIPFYPSGAMGIVDVVDVAKAMVQLMRSNIKNEQFVLVGENLSYKELLSKLAPLFGKKPPTKKLPKQLMYFLSSMDWLSNKLFGTKRRLVKATVRSMFIKSRYDSQKIKNAIGFQFTPTEQTLKRIAKENKKP</sequence>
<dbReference type="Proteomes" id="UP000070138">
    <property type="component" value="Unassembled WGS sequence"/>
</dbReference>
<dbReference type="GO" id="GO:0005737">
    <property type="term" value="C:cytoplasm"/>
    <property type="evidence" value="ECO:0007669"/>
    <property type="project" value="TreeGrafter"/>
</dbReference>
<dbReference type="PATRIC" id="fig|1548749.3.peg.1846"/>
<comment type="caution">
    <text evidence="2">The sequence shown here is derived from an EMBL/GenBank/DDBJ whole genome shotgun (WGS) entry which is preliminary data.</text>
</comment>
<evidence type="ECO:0000313" key="2">
    <source>
        <dbReference type="EMBL" id="KXN99144.1"/>
    </source>
</evidence>
<dbReference type="EMBL" id="JRWG01000004">
    <property type="protein sequence ID" value="KXN99144.1"/>
    <property type="molecule type" value="Genomic_DNA"/>
</dbReference>
<dbReference type="PANTHER" id="PTHR48079">
    <property type="entry name" value="PROTEIN YEEZ"/>
    <property type="match status" value="1"/>
</dbReference>
<dbReference type="InterPro" id="IPR051783">
    <property type="entry name" value="NAD(P)-dependent_oxidoreduct"/>
</dbReference>
<gene>
    <name evidence="2" type="ORF">LS48_08765</name>
</gene>
<dbReference type="SUPFAM" id="SSF51735">
    <property type="entry name" value="NAD(P)-binding Rossmann-fold domains"/>
    <property type="match status" value="1"/>
</dbReference>
<dbReference type="Gene3D" id="3.40.50.720">
    <property type="entry name" value="NAD(P)-binding Rossmann-like Domain"/>
    <property type="match status" value="1"/>
</dbReference>
<proteinExistence type="predicted"/>
<dbReference type="GO" id="GO:0004029">
    <property type="term" value="F:aldehyde dehydrogenase (NAD+) activity"/>
    <property type="evidence" value="ECO:0007669"/>
    <property type="project" value="TreeGrafter"/>
</dbReference>
<evidence type="ECO:0000259" key="1">
    <source>
        <dbReference type="Pfam" id="PF01370"/>
    </source>
</evidence>
<reference evidence="2 3" key="2">
    <citation type="journal article" date="2016" name="Int. J. Syst. Evol. Microbiol.">
        <title>Vitellibacter aquimaris sp. nov., a marine bacterium isolated from seawater.</title>
        <authorList>
            <person name="Thevarajoo S."/>
            <person name="Selvaratnam C."/>
            <person name="Goh K.M."/>
            <person name="Hong K.W."/>
            <person name="Chan X.Y."/>
            <person name="Chan K.G."/>
            <person name="Chong C.S."/>
        </authorList>
    </citation>
    <scope>NUCLEOTIDE SEQUENCE [LARGE SCALE GENOMIC DNA]</scope>
    <source>
        <strain evidence="2 3">D-24</strain>
    </source>
</reference>
<dbReference type="PANTHER" id="PTHR48079:SF6">
    <property type="entry name" value="NAD(P)-BINDING DOMAIN-CONTAINING PROTEIN-RELATED"/>
    <property type="match status" value="1"/>
</dbReference>